<dbReference type="RefSeq" id="WP_060670296.1">
    <property type="nucleotide sequence ID" value="NZ_LIXZ01000001.1"/>
</dbReference>
<name>A0A0P6WIY3_9BACI</name>
<evidence type="ECO:0000259" key="1">
    <source>
        <dbReference type="Pfam" id="PF00326"/>
    </source>
</evidence>
<proteinExistence type="predicted"/>
<dbReference type="InterPro" id="IPR029058">
    <property type="entry name" value="AB_hydrolase_fold"/>
</dbReference>
<organism evidence="2 3">
    <name type="scientific">Rossellomorea vietnamensis</name>
    <dbReference type="NCBI Taxonomy" id="218284"/>
    <lineage>
        <taxon>Bacteria</taxon>
        <taxon>Bacillati</taxon>
        <taxon>Bacillota</taxon>
        <taxon>Bacilli</taxon>
        <taxon>Bacillales</taxon>
        <taxon>Bacillaceae</taxon>
        <taxon>Rossellomorea</taxon>
    </lineage>
</organism>
<reference evidence="2 3" key="1">
    <citation type="submission" date="2015-08" db="EMBL/GenBank/DDBJ databases">
        <title>Draft Genome Sequence of Bacillus vietnamensis UCD-SED5.</title>
        <authorList>
            <person name="Lee R.D."/>
            <person name="Jospin G."/>
            <person name="Lang J.M."/>
            <person name="Coil D.A."/>
            <person name="Eisen J.A."/>
        </authorList>
    </citation>
    <scope>NUCLEOTIDE SEQUENCE [LARGE SCALE GENOMIC DNA]</scope>
    <source>
        <strain evidence="2 3">UCD-SED5</strain>
    </source>
</reference>
<evidence type="ECO:0000313" key="3">
    <source>
        <dbReference type="Proteomes" id="UP000050398"/>
    </source>
</evidence>
<dbReference type="Pfam" id="PF00326">
    <property type="entry name" value="Peptidase_S9"/>
    <property type="match status" value="1"/>
</dbReference>
<evidence type="ECO:0000313" key="2">
    <source>
        <dbReference type="EMBL" id="KPL61437.1"/>
    </source>
</evidence>
<comment type="caution">
    <text evidence="2">The sequence shown here is derived from an EMBL/GenBank/DDBJ whole genome shotgun (WGS) entry which is preliminary data.</text>
</comment>
<dbReference type="PANTHER" id="PTHR47381">
    <property type="entry name" value="ALPHA/BETA-HYDROLASES SUPERFAMILY PROTEIN"/>
    <property type="match status" value="1"/>
</dbReference>
<sequence length="257" mass="29380">MILIDKSNIQTIPFLHLVKEEDINKPLPTCFFIHGFTSAKEHNLHYAYLLAEKGFRVILPDCLEHGERSSGKSEYQLGEVFWKIVLNTIHELSILKEHFEEKGLIAPNGIGVAGTSMGGIVTLGALTQYEWISSAVSLMGNPTYVKFAQAQLAQVESLGYDLPFSEGEIDTMMSELAHYDLSLQPEKLGGRPLMFWHGKRDKVVPFHLTREFYESILPYYEEREDHLLFIEDDKADHKVTREGVLRLVEWFEKHLSA</sequence>
<feature type="domain" description="Peptidase S9 prolyl oligopeptidase catalytic" evidence="1">
    <location>
        <begin position="46"/>
        <end position="255"/>
    </location>
</feature>
<dbReference type="GO" id="GO:0008236">
    <property type="term" value="F:serine-type peptidase activity"/>
    <property type="evidence" value="ECO:0007669"/>
    <property type="project" value="InterPro"/>
</dbReference>
<dbReference type="AlphaFoldDB" id="A0A0P6WIY3"/>
<dbReference type="PATRIC" id="fig|218284.4.peg.435"/>
<accession>A0A0P6WIY3</accession>
<dbReference type="Proteomes" id="UP000050398">
    <property type="component" value="Unassembled WGS sequence"/>
</dbReference>
<gene>
    <name evidence="2" type="ORF">AM506_02070</name>
</gene>
<dbReference type="EMBL" id="LIXZ01000001">
    <property type="protein sequence ID" value="KPL61437.1"/>
    <property type="molecule type" value="Genomic_DNA"/>
</dbReference>
<dbReference type="Gene3D" id="3.40.50.1820">
    <property type="entry name" value="alpha/beta hydrolase"/>
    <property type="match status" value="1"/>
</dbReference>
<protein>
    <submittedName>
        <fullName evidence="2">Esterase</fullName>
    </submittedName>
</protein>
<dbReference type="OrthoDB" id="31158at2"/>
<dbReference type="InterPro" id="IPR001375">
    <property type="entry name" value="Peptidase_S9_cat"/>
</dbReference>
<dbReference type="eggNOG" id="COG1073">
    <property type="taxonomic scope" value="Bacteria"/>
</dbReference>
<dbReference type="SUPFAM" id="SSF53474">
    <property type="entry name" value="alpha/beta-Hydrolases"/>
    <property type="match status" value="1"/>
</dbReference>
<dbReference type="PANTHER" id="PTHR47381:SF3">
    <property type="entry name" value="ALPHA_BETA-HYDROLASES SUPERFAMILY PROTEIN"/>
    <property type="match status" value="1"/>
</dbReference>
<dbReference type="GO" id="GO:0006508">
    <property type="term" value="P:proteolysis"/>
    <property type="evidence" value="ECO:0007669"/>
    <property type="project" value="InterPro"/>
</dbReference>